<feature type="domain" description="BIG2" evidence="8">
    <location>
        <begin position="933"/>
        <end position="1015"/>
    </location>
</feature>
<dbReference type="KEGG" id="sfer:NCTC12278_00235"/>
<keyword evidence="6" id="KW-1133">Transmembrane helix</keyword>
<dbReference type="GO" id="GO:0005987">
    <property type="term" value="P:sucrose catabolic process"/>
    <property type="evidence" value="ECO:0007669"/>
    <property type="project" value="TreeGrafter"/>
</dbReference>
<feature type="chain" id="PRO_5038414295" evidence="7">
    <location>
        <begin position="38"/>
        <end position="1428"/>
    </location>
</feature>
<dbReference type="Pfam" id="PF02368">
    <property type="entry name" value="Big_2"/>
    <property type="match status" value="1"/>
</dbReference>
<dbReference type="CDD" id="cd18622">
    <property type="entry name" value="GH32_Inu-like"/>
    <property type="match status" value="1"/>
</dbReference>
<dbReference type="PANTHER" id="PTHR42800">
    <property type="entry name" value="EXOINULINASE INUD (AFU_ORTHOLOGUE AFUA_5G00480)"/>
    <property type="match status" value="1"/>
</dbReference>
<evidence type="ECO:0000256" key="6">
    <source>
        <dbReference type="SAM" id="Phobius"/>
    </source>
</evidence>
<dbReference type="InterPro" id="IPR013320">
    <property type="entry name" value="ConA-like_dom_sf"/>
</dbReference>
<dbReference type="InterPro" id="IPR013189">
    <property type="entry name" value="Glyco_hydro_32_C"/>
</dbReference>
<keyword evidence="2 7" id="KW-0732">Signal</keyword>
<dbReference type="InterPro" id="IPR003343">
    <property type="entry name" value="Big_2"/>
</dbReference>
<evidence type="ECO:0000256" key="1">
    <source>
        <dbReference type="ARBA" id="ARBA00009902"/>
    </source>
</evidence>
<dbReference type="Gene3D" id="2.115.10.20">
    <property type="entry name" value="Glycosyl hydrolase domain, family 43"/>
    <property type="match status" value="1"/>
</dbReference>
<evidence type="ECO:0000256" key="2">
    <source>
        <dbReference type="ARBA" id="ARBA00022729"/>
    </source>
</evidence>
<dbReference type="SMART" id="SM00635">
    <property type="entry name" value="BID_2"/>
    <property type="match status" value="1"/>
</dbReference>
<dbReference type="RefSeq" id="WP_026161981.1">
    <property type="nucleotide sequence ID" value="NZ_LS483343.1"/>
</dbReference>
<dbReference type="InterPro" id="IPR018053">
    <property type="entry name" value="Glyco_hydro_32_AS"/>
</dbReference>
<dbReference type="PROSITE" id="PS00609">
    <property type="entry name" value="GLYCOSYL_HYDROL_F32"/>
    <property type="match status" value="1"/>
</dbReference>
<accession>A0A2X3XV40</accession>
<dbReference type="InterPro" id="IPR001362">
    <property type="entry name" value="Glyco_hydro_32"/>
</dbReference>
<organism evidence="9 10">
    <name type="scientific">Streptococcus ferus</name>
    <dbReference type="NCBI Taxonomy" id="1345"/>
    <lineage>
        <taxon>Bacteria</taxon>
        <taxon>Bacillati</taxon>
        <taxon>Bacillota</taxon>
        <taxon>Bacilli</taxon>
        <taxon>Lactobacillales</taxon>
        <taxon>Streptococcaceae</taxon>
        <taxon>Streptococcus</taxon>
    </lineage>
</organism>
<evidence type="ECO:0000256" key="5">
    <source>
        <dbReference type="SAM" id="MobiDB-lite"/>
    </source>
</evidence>
<dbReference type="SUPFAM" id="SSF49899">
    <property type="entry name" value="Concanavalin A-like lectins/glucanases"/>
    <property type="match status" value="2"/>
</dbReference>
<sequence>MISDNEKSCSGWFMRKKGKHWLFGCTLLVAVVTVALARPAAADDVAQNNGQPSVTETVTETAYTEGQTAVVTEDAAGLETETAVADLSVSEAENGQIGQVEESAPAVSENRLEETPTAETKSDDVPTVAAVTQEVRESDNEIQTETAPTAVSSEVQTEANAFATNLKEISSNDSGIWQIREDGLYSNHLNKGDSFLYSQTNGNNFVYATDVTFLQQTGAAALVFRSNNDPNAKSSYAVNFDAGSKKAKLWRWDANQDIQLIDEKDVQARADNTYHLKVVAIDSWISYYINETLIASTGDYTMQRQDKGQDTVISDGYFGLLNWNGEMVFQNTYFSALDDRTAPLIDHIQVISDKGTVEKQGQFFALEPTHIQYVSNEAETIDLAVSARNPEATIVVEDSSGQVYDNLSQIPLKVGSNYLTVKSSIKDSFGRDVTLTYRLNVHRRQAAQVYYNELYRGQYHYSVKDGWANDPNGLVYYNGTYHLFYQFYDDIKWGPMHWAHATSKDLISWQEEPIAFYPDANGTMFSGCIVADTTNSSGLFKTDQGGLVAVITANGNGQRMKIAYSEDEGKTWQKSDRIAADWSDDPLQSPDFRDPKVFRWEDKWFMVVAGGPLRIYSSDNLLDWTCESTYADLHTECPDLYPLQAQDGSLKWVLSRGGRYYKIGDFKQVEGKWTFVADSDYEHQDRIMNFGKDSYAAMTYYVQDFGSKANPTLPDVVALNWMNTWDDYCNLVAETVGQSFNGTFNLNLKLGLILQNGHYLLTQSPIEAYKMLRDTENVISYQDVELDADNDLLKDFEGETYEIVARFRPDADTTKVGFNLRVGEGQVTQLVYDVARETLSLDRSQSGTILSQKFAQIDSQHVTRNVDGSIDLHLYVDRASIEVFAKGDTVAGANQIFPSPQSLGLSVLVEGGKTKADISVYRLKSIWKDKLTVTSPLAILPASPTDNHLYVGDKVDLKAYIMPAELSQALDWEVEEGDLVSAVQKDNTLQITALKKGSLTVTARSKENPDLSQTFNITILENNFKTNLKDLKALAGNWYIDGETLYVSNRSANDYYMSTSQLAWADYELDVDLKYQTGLVNIFFASQNPDPAHAYAIQFGDSDRIRLYRFFGDTIAEGKMDKPINDNQFHHIKLVKTQTGLTVLVDGVAYLSHTFAQVDDYYNAPYVGLGLWDGALEVQNFFVTPLNVAPEEPDVITEPKELRDPETGVSVTLQAGELASIEGIKVSHMETADKLTPSVLSSSDYDLFDIVLVDKDGLPVQIRQQAKVYMPIDVGKQVAKVVYLPNSDQEELLAFEMLHLTEEGESKAYVVFDAQHFSQYALVYEESTSASEGIRVGAGEGVADGVNQINQRSKEQTFHNQSESLLLEQPYQKVPLSEKSELQRTEASSAKILPDTGDKEGWLFSIGWLSVLGSVVMGVALRFKNDRD</sequence>
<dbReference type="NCBIfam" id="TIGR03715">
    <property type="entry name" value="KxYKxGKxW"/>
    <property type="match status" value="1"/>
</dbReference>
<feature type="compositionally biased region" description="Basic and acidic residues" evidence="5">
    <location>
        <begin position="110"/>
        <end position="124"/>
    </location>
</feature>
<dbReference type="GO" id="GO:0004575">
    <property type="term" value="F:sucrose alpha-glucosidase activity"/>
    <property type="evidence" value="ECO:0007669"/>
    <property type="project" value="TreeGrafter"/>
</dbReference>
<evidence type="ECO:0000313" key="10">
    <source>
        <dbReference type="Proteomes" id="UP000249495"/>
    </source>
</evidence>
<dbReference type="EC" id="3.2.1.80" evidence="9"/>
<feature type="compositionally biased region" description="Polar residues" evidence="5">
    <location>
        <begin position="141"/>
        <end position="154"/>
    </location>
</feature>
<feature type="region of interest" description="Disordered" evidence="5">
    <location>
        <begin position="90"/>
        <end position="154"/>
    </location>
</feature>
<dbReference type="STRING" id="1123303.GCA_000372425_01485"/>
<dbReference type="InterPro" id="IPR013148">
    <property type="entry name" value="Glyco_hydro_32_N"/>
</dbReference>
<dbReference type="Proteomes" id="UP000249495">
    <property type="component" value="Chromosome 1"/>
</dbReference>
<feature type="signal peptide" evidence="7">
    <location>
        <begin position="1"/>
        <end position="37"/>
    </location>
</feature>
<dbReference type="SMART" id="SM00640">
    <property type="entry name" value="Glyco_32"/>
    <property type="match status" value="1"/>
</dbReference>
<dbReference type="Gene3D" id="2.60.40.1080">
    <property type="match status" value="1"/>
</dbReference>
<dbReference type="SUPFAM" id="SSF75005">
    <property type="entry name" value="Arabinanase/levansucrase/invertase"/>
    <property type="match status" value="1"/>
</dbReference>
<evidence type="ECO:0000313" key="9">
    <source>
        <dbReference type="EMBL" id="SQF39231.1"/>
    </source>
</evidence>
<keyword evidence="4 9" id="KW-0326">Glycosidase</keyword>
<feature type="transmembrane region" description="Helical" evidence="6">
    <location>
        <begin position="1402"/>
        <end position="1423"/>
    </location>
</feature>
<keyword evidence="6" id="KW-0472">Membrane</keyword>
<evidence type="ECO:0000256" key="4">
    <source>
        <dbReference type="ARBA" id="ARBA00023295"/>
    </source>
</evidence>
<dbReference type="Pfam" id="PF00251">
    <property type="entry name" value="Glyco_hydro_32N"/>
    <property type="match status" value="1"/>
</dbReference>
<dbReference type="InterPro" id="IPR022263">
    <property type="entry name" value="KxYKxGKxW"/>
</dbReference>
<keyword evidence="6" id="KW-0812">Transmembrane</keyword>
<dbReference type="Pfam" id="PF12733">
    <property type="entry name" value="Cadherin-like"/>
    <property type="match status" value="1"/>
</dbReference>
<dbReference type="EMBL" id="LS483343">
    <property type="protein sequence ID" value="SQF39231.1"/>
    <property type="molecule type" value="Genomic_DNA"/>
</dbReference>
<protein>
    <submittedName>
        <fullName evidence="9">Fructan hydrolase</fullName>
        <ecNumber evidence="9">3.2.1.80</ecNumber>
    </submittedName>
</protein>
<dbReference type="OrthoDB" id="9759709at2"/>
<dbReference type="GO" id="GO:0051669">
    <property type="term" value="F:fructan beta-fructosidase activity"/>
    <property type="evidence" value="ECO:0007669"/>
    <property type="project" value="UniProtKB-EC"/>
</dbReference>
<name>A0A2X3XV40_9STRE</name>
<evidence type="ECO:0000256" key="7">
    <source>
        <dbReference type="SAM" id="SignalP"/>
    </source>
</evidence>
<keyword evidence="10" id="KW-1185">Reference proteome</keyword>
<dbReference type="Pfam" id="PF08244">
    <property type="entry name" value="Glyco_hydro_32C"/>
    <property type="match status" value="1"/>
</dbReference>
<dbReference type="InterPro" id="IPR023296">
    <property type="entry name" value="Glyco_hydro_beta-prop_sf"/>
</dbReference>
<evidence type="ECO:0000259" key="8">
    <source>
        <dbReference type="SMART" id="SM00635"/>
    </source>
</evidence>
<gene>
    <name evidence="9" type="primary">fruA_1</name>
    <name evidence="9" type="ORF">NCTC12278_00235</name>
</gene>
<dbReference type="InterPro" id="IPR025883">
    <property type="entry name" value="Cadherin-like_domain"/>
</dbReference>
<dbReference type="GO" id="GO:0005737">
    <property type="term" value="C:cytoplasm"/>
    <property type="evidence" value="ECO:0007669"/>
    <property type="project" value="TreeGrafter"/>
</dbReference>
<dbReference type="Gene3D" id="2.60.120.560">
    <property type="entry name" value="Exo-inulinase, domain 1"/>
    <property type="match status" value="3"/>
</dbReference>
<comment type="similarity">
    <text evidence="1">Belongs to the glycosyl hydrolase 32 family.</text>
</comment>
<reference evidence="9 10" key="1">
    <citation type="submission" date="2018-06" db="EMBL/GenBank/DDBJ databases">
        <authorList>
            <consortium name="Pathogen Informatics"/>
            <person name="Doyle S."/>
        </authorList>
    </citation>
    <scope>NUCLEOTIDE SEQUENCE [LARGE SCALE GENOMIC DNA]</scope>
    <source>
        <strain evidence="9 10">NCTC12278</strain>
    </source>
</reference>
<keyword evidence="3 9" id="KW-0378">Hydrolase</keyword>
<evidence type="ECO:0000256" key="3">
    <source>
        <dbReference type="ARBA" id="ARBA00022801"/>
    </source>
</evidence>
<dbReference type="PANTHER" id="PTHR42800:SF1">
    <property type="entry name" value="EXOINULINASE INUD (AFU_ORTHOLOGUE AFUA_5G00480)"/>
    <property type="match status" value="1"/>
</dbReference>
<proteinExistence type="inferred from homology"/>